<dbReference type="EMBL" id="HACG01005962">
    <property type="protein sequence ID" value="CEK52827.1"/>
    <property type="molecule type" value="Transcribed_RNA"/>
</dbReference>
<evidence type="ECO:0000313" key="1">
    <source>
        <dbReference type="EMBL" id="CEK52827.1"/>
    </source>
</evidence>
<protein>
    <submittedName>
        <fullName evidence="1">Uncharacterized protein</fullName>
    </submittedName>
</protein>
<name>A0A0B6Y924_9EUPU</name>
<reference evidence="1" key="1">
    <citation type="submission" date="2014-12" db="EMBL/GenBank/DDBJ databases">
        <title>Insight into the proteome of Arion vulgaris.</title>
        <authorList>
            <person name="Aradska J."/>
            <person name="Bulat T."/>
            <person name="Smidak R."/>
            <person name="Sarate P."/>
            <person name="Gangsoo J."/>
            <person name="Sialana F."/>
            <person name="Bilban M."/>
            <person name="Lubec G."/>
        </authorList>
    </citation>
    <scope>NUCLEOTIDE SEQUENCE</scope>
    <source>
        <tissue evidence="1">Skin</tissue>
    </source>
</reference>
<dbReference type="AlphaFoldDB" id="A0A0B6Y924"/>
<feature type="non-terminal residue" evidence="1">
    <location>
        <position position="49"/>
    </location>
</feature>
<accession>A0A0B6Y924</accession>
<gene>
    <name evidence="1" type="primary">ORF18155</name>
</gene>
<organism evidence="1">
    <name type="scientific">Arion vulgaris</name>
    <dbReference type="NCBI Taxonomy" id="1028688"/>
    <lineage>
        <taxon>Eukaryota</taxon>
        <taxon>Metazoa</taxon>
        <taxon>Spiralia</taxon>
        <taxon>Lophotrochozoa</taxon>
        <taxon>Mollusca</taxon>
        <taxon>Gastropoda</taxon>
        <taxon>Heterobranchia</taxon>
        <taxon>Euthyneura</taxon>
        <taxon>Panpulmonata</taxon>
        <taxon>Eupulmonata</taxon>
        <taxon>Stylommatophora</taxon>
        <taxon>Helicina</taxon>
        <taxon>Arionoidea</taxon>
        <taxon>Arionidae</taxon>
        <taxon>Arion</taxon>
    </lineage>
</organism>
<sequence length="49" mass="5969">MFLDTSIVYFIEEEDVRGTLMNDRLFHKLCCDNVVEFDYLLLHTDVRWL</sequence>
<proteinExistence type="predicted"/>